<keyword evidence="6" id="KW-0560">Oxidoreductase</keyword>
<evidence type="ECO:0000259" key="12">
    <source>
        <dbReference type="Pfam" id="PF00725"/>
    </source>
</evidence>
<protein>
    <submittedName>
        <fullName evidence="14">Enoyl-CoA hydratase/isomerase family protein</fullName>
    </submittedName>
</protein>
<evidence type="ECO:0000256" key="1">
    <source>
        <dbReference type="ARBA" id="ARBA00005005"/>
    </source>
</evidence>
<comment type="pathway">
    <text evidence="1">Lipid metabolism; fatty acid beta-oxidation.</text>
</comment>
<dbReference type="Proteomes" id="UP000609874">
    <property type="component" value="Unassembled WGS sequence"/>
</dbReference>
<evidence type="ECO:0000313" key="15">
    <source>
        <dbReference type="Proteomes" id="UP000609874"/>
    </source>
</evidence>
<sequence>MTASDYQRLAGLFPNEIVTHSYVSDVELPGGAGTFALITLDNDVDHSRPTTLGPNTLLELGSVLDSLQERAGRGEIVGVGVTGKPHYLVAGADLSAVKSLGEYDDGVAMAALGHEVYAKLGSLGVPSFAFINGVALGGGLEIALQSDYRTVSTGAGALALPEAFIGLVPGWGGVYLLPRLIGPENAVKVMIENPLSNNRTLSGPAAYKLGIADALFEPADFLEQSLAWASLVITGAETVNRPNAVEPSDVSDRWDAAVAAGRAFVEARTSNAAPAPAKVLDLLEAGKDWTREQSREAECDALAELMQTPQFQATVYAFLDLVQKRGKRPAGAPDKKLARPVTKVGVVGAGLMASQLALLFAKNLKVPVVMTDIDQARVDKGVGYVHAEVDKLLGKGRISPDAANRTKALVTGSVSKEAFADADFVIEAVFEEMSVKKQVFAELEAVVSSECILATNTSSLSVTEMAADLQHPERVVGFHFFNPVAVMPLLEIVRAPKTDDAVLATAFVLAKQLKKTAVLVKDAAAFVVNRILGRMFGEITKVFDEGTDAATADNALRPMGLPMTPFNLLALVGLPVGQHVQESLHAAFGDRFHVSENSQKLIDAGIKSLWQQDADGKPYVPEETLALLSFGDSPSTSEEVLRRTQDALAEEIGLMLDEGVVAGPEDIDLCVILGAGWPMHLGGITPYLDRVGASDGVNGRLFNAGAVPVAAA</sequence>
<dbReference type="SUPFAM" id="SSF48179">
    <property type="entry name" value="6-phosphogluconate dehydrogenase C-terminal domain-like"/>
    <property type="match status" value="2"/>
</dbReference>
<dbReference type="CDD" id="cd06558">
    <property type="entry name" value="crotonase-like"/>
    <property type="match status" value="1"/>
</dbReference>
<evidence type="ECO:0000256" key="3">
    <source>
        <dbReference type="ARBA" id="ARBA00007005"/>
    </source>
</evidence>
<dbReference type="Pfam" id="PF00725">
    <property type="entry name" value="3HCDH"/>
    <property type="match status" value="1"/>
</dbReference>
<dbReference type="Gene3D" id="3.90.226.10">
    <property type="entry name" value="2-enoyl-CoA Hydratase, Chain A, domain 1"/>
    <property type="match status" value="1"/>
</dbReference>
<evidence type="ECO:0000256" key="2">
    <source>
        <dbReference type="ARBA" id="ARBA00005086"/>
    </source>
</evidence>
<name>A0ABR8UMS2_9MICC</name>
<keyword evidence="15" id="KW-1185">Reference proteome</keyword>
<reference evidence="14 15" key="1">
    <citation type="submission" date="2020-08" db="EMBL/GenBank/DDBJ databases">
        <title>A Genomic Blueprint of the Chicken Gut Microbiome.</title>
        <authorList>
            <person name="Gilroy R."/>
            <person name="Ravi A."/>
            <person name="Getino M."/>
            <person name="Pursley I."/>
            <person name="Horton D.L."/>
            <person name="Alikhan N.-F."/>
            <person name="Baker D."/>
            <person name="Gharbi K."/>
            <person name="Hall N."/>
            <person name="Watson M."/>
            <person name="Adriaenssens E.M."/>
            <person name="Foster-Nyarko E."/>
            <person name="Jarju S."/>
            <person name="Secka A."/>
            <person name="Antonio M."/>
            <person name="Oren A."/>
            <person name="Chaudhuri R."/>
            <person name="La Ragione R.M."/>
            <person name="Hildebrand F."/>
            <person name="Pallen M.J."/>
        </authorList>
    </citation>
    <scope>NUCLEOTIDE SEQUENCE [LARGE SCALE GENOMIC DNA]</scope>
    <source>
        <strain evidence="14 15">Sa2CUA1</strain>
    </source>
</reference>
<keyword evidence="4" id="KW-0276">Fatty acid metabolism</keyword>
<comment type="pathway">
    <text evidence="2">Lipid metabolism; butanoate metabolism.</text>
</comment>
<dbReference type="SUPFAM" id="SSF51735">
    <property type="entry name" value="NAD(P)-binding Rossmann-fold domains"/>
    <property type="match status" value="1"/>
</dbReference>
<dbReference type="Pfam" id="PF02737">
    <property type="entry name" value="3HCDH_N"/>
    <property type="match status" value="1"/>
</dbReference>
<keyword evidence="8" id="KW-0443">Lipid metabolism</keyword>
<proteinExistence type="inferred from homology"/>
<dbReference type="PANTHER" id="PTHR43612:SF3">
    <property type="entry name" value="TRIFUNCTIONAL ENZYME SUBUNIT ALPHA, MITOCHONDRIAL"/>
    <property type="match status" value="1"/>
</dbReference>
<feature type="domain" description="3-hydroxyacyl-CoA dehydrogenase C-terminal" evidence="12">
    <location>
        <begin position="526"/>
        <end position="605"/>
    </location>
</feature>
<comment type="caution">
    <text evidence="14">The sequence shown here is derived from an EMBL/GenBank/DDBJ whole genome shotgun (WGS) entry which is preliminary data.</text>
</comment>
<dbReference type="EMBL" id="JACSQD010000001">
    <property type="protein sequence ID" value="MBD7993853.1"/>
    <property type="molecule type" value="Genomic_DNA"/>
</dbReference>
<dbReference type="PANTHER" id="PTHR43612">
    <property type="entry name" value="TRIFUNCTIONAL ENZYME SUBUNIT ALPHA"/>
    <property type="match status" value="1"/>
</dbReference>
<evidence type="ECO:0000256" key="6">
    <source>
        <dbReference type="ARBA" id="ARBA00023002"/>
    </source>
</evidence>
<accession>A0ABR8UMS2</accession>
<dbReference type="Gene3D" id="3.40.50.720">
    <property type="entry name" value="NAD(P)-binding Rossmann-like Domain"/>
    <property type="match status" value="1"/>
</dbReference>
<dbReference type="InterPro" id="IPR001753">
    <property type="entry name" value="Enoyl-CoA_hydra/iso"/>
</dbReference>
<dbReference type="InterPro" id="IPR006176">
    <property type="entry name" value="3-OHacyl-CoA_DH_NAD-bd"/>
</dbReference>
<dbReference type="Gene3D" id="1.10.1040.10">
    <property type="entry name" value="N-(1-d-carboxylethyl)-l-norvaline Dehydrogenase, domain 2"/>
    <property type="match status" value="2"/>
</dbReference>
<evidence type="ECO:0000256" key="11">
    <source>
        <dbReference type="ARBA" id="ARBA00049556"/>
    </source>
</evidence>
<evidence type="ECO:0000256" key="5">
    <source>
        <dbReference type="ARBA" id="ARBA00022963"/>
    </source>
</evidence>
<evidence type="ECO:0000256" key="7">
    <source>
        <dbReference type="ARBA" id="ARBA00023027"/>
    </source>
</evidence>
<dbReference type="InterPro" id="IPR029045">
    <property type="entry name" value="ClpP/crotonase-like_dom_sf"/>
</dbReference>
<dbReference type="InterPro" id="IPR006108">
    <property type="entry name" value="3HC_DH_C"/>
</dbReference>
<keyword evidence="7" id="KW-0520">NAD</keyword>
<evidence type="ECO:0000313" key="14">
    <source>
        <dbReference type="EMBL" id="MBD7993853.1"/>
    </source>
</evidence>
<evidence type="ECO:0000256" key="10">
    <source>
        <dbReference type="ARBA" id="ARBA00023268"/>
    </source>
</evidence>
<keyword evidence="9" id="KW-0456">Lyase</keyword>
<dbReference type="SUPFAM" id="SSF52096">
    <property type="entry name" value="ClpP/crotonase"/>
    <property type="match status" value="1"/>
</dbReference>
<dbReference type="InterPro" id="IPR008927">
    <property type="entry name" value="6-PGluconate_DH-like_C_sf"/>
</dbReference>
<dbReference type="RefSeq" id="WP_191806267.1">
    <property type="nucleotide sequence ID" value="NZ_JACSQD010000001.1"/>
</dbReference>
<evidence type="ECO:0000259" key="13">
    <source>
        <dbReference type="Pfam" id="PF02737"/>
    </source>
</evidence>
<organism evidence="14 15">
    <name type="scientific">Arthrobacter gallicola</name>
    <dbReference type="NCBI Taxonomy" id="2762225"/>
    <lineage>
        <taxon>Bacteria</taxon>
        <taxon>Bacillati</taxon>
        <taxon>Actinomycetota</taxon>
        <taxon>Actinomycetes</taxon>
        <taxon>Micrococcales</taxon>
        <taxon>Micrococcaceae</taxon>
        <taxon>Arthrobacter</taxon>
    </lineage>
</organism>
<evidence type="ECO:0000256" key="9">
    <source>
        <dbReference type="ARBA" id="ARBA00023239"/>
    </source>
</evidence>
<comment type="similarity">
    <text evidence="3">In the central section; belongs to the 3-hydroxyacyl-CoA dehydrogenase family.</text>
</comment>
<keyword evidence="10" id="KW-0511">Multifunctional enzyme</keyword>
<evidence type="ECO:0000256" key="4">
    <source>
        <dbReference type="ARBA" id="ARBA00022832"/>
    </source>
</evidence>
<dbReference type="InterPro" id="IPR050136">
    <property type="entry name" value="FA_oxidation_alpha_subunit"/>
</dbReference>
<gene>
    <name evidence="14" type="ORF">H9639_00850</name>
</gene>
<keyword evidence="5" id="KW-0442">Lipid degradation</keyword>
<comment type="catalytic activity">
    <reaction evidence="11">
        <text>a (3S)-3-hydroxyacyl-CoA + NAD(+) = a 3-oxoacyl-CoA + NADH + H(+)</text>
        <dbReference type="Rhea" id="RHEA:22432"/>
        <dbReference type="ChEBI" id="CHEBI:15378"/>
        <dbReference type="ChEBI" id="CHEBI:57318"/>
        <dbReference type="ChEBI" id="CHEBI:57540"/>
        <dbReference type="ChEBI" id="CHEBI:57945"/>
        <dbReference type="ChEBI" id="CHEBI:90726"/>
        <dbReference type="EC" id="1.1.1.35"/>
    </reaction>
</comment>
<evidence type="ECO:0000256" key="8">
    <source>
        <dbReference type="ARBA" id="ARBA00023098"/>
    </source>
</evidence>
<dbReference type="Pfam" id="PF00378">
    <property type="entry name" value="ECH_1"/>
    <property type="match status" value="1"/>
</dbReference>
<dbReference type="InterPro" id="IPR013328">
    <property type="entry name" value="6PGD_dom2"/>
</dbReference>
<feature type="domain" description="3-hydroxyacyl-CoA dehydrogenase NAD binding" evidence="13">
    <location>
        <begin position="343"/>
        <end position="522"/>
    </location>
</feature>
<dbReference type="InterPro" id="IPR036291">
    <property type="entry name" value="NAD(P)-bd_dom_sf"/>
</dbReference>